<dbReference type="PANTHER" id="PTHR15696:SF0">
    <property type="entry name" value="TELOMERASE-BINDING PROTEIN EST1A"/>
    <property type="match status" value="1"/>
</dbReference>
<dbReference type="Pfam" id="PF10373">
    <property type="entry name" value="EST1_DNA_bind"/>
    <property type="match status" value="1"/>
</dbReference>
<evidence type="ECO:0000259" key="2">
    <source>
        <dbReference type="Pfam" id="PF10373"/>
    </source>
</evidence>
<dbReference type="PANTHER" id="PTHR15696">
    <property type="entry name" value="SMG-7 SUPPRESSOR WITH MORPHOLOGICAL EFFECT ON GENITALIA PROTEIN 7"/>
    <property type="match status" value="1"/>
</dbReference>
<dbReference type="InterPro" id="IPR018834">
    <property type="entry name" value="DNA/RNA-bd_Est1-type"/>
</dbReference>
<reference evidence="3 4" key="1">
    <citation type="journal article" date="2021" name="Nat. Commun.">
        <title>Genetic determinants of endophytism in the Arabidopsis root mycobiome.</title>
        <authorList>
            <person name="Mesny F."/>
            <person name="Miyauchi S."/>
            <person name="Thiergart T."/>
            <person name="Pickel B."/>
            <person name="Atanasova L."/>
            <person name="Karlsson M."/>
            <person name="Huettel B."/>
            <person name="Barry K.W."/>
            <person name="Haridas S."/>
            <person name="Chen C."/>
            <person name="Bauer D."/>
            <person name="Andreopoulos W."/>
            <person name="Pangilinan J."/>
            <person name="LaButti K."/>
            <person name="Riley R."/>
            <person name="Lipzen A."/>
            <person name="Clum A."/>
            <person name="Drula E."/>
            <person name="Henrissat B."/>
            <person name="Kohler A."/>
            <person name="Grigoriev I.V."/>
            <person name="Martin F.M."/>
            <person name="Hacquard S."/>
        </authorList>
    </citation>
    <scope>NUCLEOTIDE SEQUENCE [LARGE SCALE GENOMIC DNA]</scope>
    <source>
        <strain evidence="3 4">MPI-SDFR-AT-0080</strain>
    </source>
</reference>
<feature type="compositionally biased region" description="Polar residues" evidence="1">
    <location>
        <begin position="168"/>
        <end position="187"/>
    </location>
</feature>
<feature type="compositionally biased region" description="Basic and acidic residues" evidence="1">
    <location>
        <begin position="157"/>
        <end position="167"/>
    </location>
</feature>
<organism evidence="3 4">
    <name type="scientific">Macrophomina phaseolina</name>
    <dbReference type="NCBI Taxonomy" id="35725"/>
    <lineage>
        <taxon>Eukaryota</taxon>
        <taxon>Fungi</taxon>
        <taxon>Dikarya</taxon>
        <taxon>Ascomycota</taxon>
        <taxon>Pezizomycotina</taxon>
        <taxon>Dothideomycetes</taxon>
        <taxon>Dothideomycetes incertae sedis</taxon>
        <taxon>Botryosphaeriales</taxon>
        <taxon>Botryosphaeriaceae</taxon>
        <taxon>Macrophomina</taxon>
    </lineage>
</organism>
<name>A0ABQ8GF98_9PEZI</name>
<dbReference type="InterPro" id="IPR011990">
    <property type="entry name" value="TPR-like_helical_dom_sf"/>
</dbReference>
<evidence type="ECO:0000313" key="4">
    <source>
        <dbReference type="Proteomes" id="UP000774617"/>
    </source>
</evidence>
<protein>
    <recommendedName>
        <fullName evidence="2">DNA/RNA-binding domain-containing protein</fullName>
    </recommendedName>
</protein>
<dbReference type="Proteomes" id="UP000774617">
    <property type="component" value="Unassembled WGS sequence"/>
</dbReference>
<feature type="region of interest" description="Disordered" evidence="1">
    <location>
        <begin position="157"/>
        <end position="216"/>
    </location>
</feature>
<sequence>MHTDNSDLHECTAQIHAQQAASGQHTHEALVCPYCDCQLFYEDEKLLNHVYSSHGVQIRASGMHKNSHSFRELLRNEALHKAQQAATMQPQPCLETPAYGRCSPLTDAMSNLSLLSLQGSPDCLPDYQNDKPVQANGITAGSEPRIVGNNAVEPERCSRGLEHRTSCDSETTQMCTKPQVTARNSHAQPRVELPYPVQQQDSKRTTSSDNGSDSSIAAATSRSLCLPASYQTHISVMPTNKQWPDLVLPPDPRPISQEQLATELKKIYAGITIIESKCKNADKQQPPFKIDLMSGRKWIPTQYWHARIALHRTLLHEHHDFFLASQHPSASPALRRLAAKYSMSERMWKHGIHSFLELLRQHRPETLEYMITFIYDAYQMMVLLLETVPAFEGMWIQYLGDLARYRMAIEGENLVDRETWAEISVRWYNNAADKTPMVGRIYHHLATLARPNTLQQLYLYCRALMCVQPFMSTRESISSLSDRILGPSKISYPHCPSIEISFVRAHALLFEMDRGSHHIFEQQLIRYIEKLDSNIRRLAAEWKQKGAHIAISNIAGLFDYGREDNFLRFAFATQLSPDDSKSVFQTATPSHLACRLAFDTLHVVLQRLGDMNVLPHLHILLAFLSQAATLPYETSHIFSHVKWEKVALFLNALAKLETITSKIESSEFLHGGNDDFHPLPEDYIIRGQLWAYSYYPVSWFNRVLDEEERNLELASTVKLRTERILWLGVRLGSVSDLWFSTLLPWEADLTLSRATLAYVMTDLVRLGTPPIRETWKSESAPDKILLVADVAAKKETPELAQTSSENWEQISNCC</sequence>
<evidence type="ECO:0000313" key="3">
    <source>
        <dbReference type="EMBL" id="KAH7053477.1"/>
    </source>
</evidence>
<dbReference type="SUPFAM" id="SSF48452">
    <property type="entry name" value="TPR-like"/>
    <property type="match status" value="1"/>
</dbReference>
<keyword evidence="4" id="KW-1185">Reference proteome</keyword>
<feature type="compositionally biased region" description="Polar residues" evidence="1">
    <location>
        <begin position="207"/>
        <end position="216"/>
    </location>
</feature>
<proteinExistence type="predicted"/>
<dbReference type="Gene3D" id="1.25.40.10">
    <property type="entry name" value="Tetratricopeptide repeat domain"/>
    <property type="match status" value="1"/>
</dbReference>
<feature type="domain" description="DNA/RNA-binding" evidence="2">
    <location>
        <begin position="424"/>
        <end position="687"/>
    </location>
</feature>
<comment type="caution">
    <text evidence="3">The sequence shown here is derived from an EMBL/GenBank/DDBJ whole genome shotgun (WGS) entry which is preliminary data.</text>
</comment>
<evidence type="ECO:0000256" key="1">
    <source>
        <dbReference type="SAM" id="MobiDB-lite"/>
    </source>
</evidence>
<dbReference type="EMBL" id="JAGTJR010000010">
    <property type="protein sequence ID" value="KAH7053477.1"/>
    <property type="molecule type" value="Genomic_DNA"/>
</dbReference>
<dbReference type="InterPro" id="IPR045153">
    <property type="entry name" value="Est1/Ebs1-like"/>
</dbReference>
<accession>A0ABQ8GF98</accession>
<gene>
    <name evidence="3" type="ORF">B0J12DRAFT_751111</name>
</gene>